<keyword evidence="1" id="KW-0812">Transmembrane</keyword>
<feature type="transmembrane region" description="Helical" evidence="1">
    <location>
        <begin position="196"/>
        <end position="215"/>
    </location>
</feature>
<dbReference type="OrthoDB" id="1920015at2"/>
<dbReference type="STRING" id="1121290.CLAOCE_02560"/>
<dbReference type="RefSeq" id="WP_070109232.1">
    <property type="nucleotide sequence ID" value="NZ_LZFO01000003.1"/>
</dbReference>
<dbReference type="Proteomes" id="UP000175744">
    <property type="component" value="Unassembled WGS sequence"/>
</dbReference>
<feature type="transmembrane region" description="Helical" evidence="1">
    <location>
        <begin position="133"/>
        <end position="156"/>
    </location>
</feature>
<keyword evidence="1" id="KW-1133">Transmembrane helix</keyword>
<accession>A0A1E8F1F2</accession>
<gene>
    <name evidence="2" type="ORF">CLOACE_02560</name>
</gene>
<keyword evidence="3" id="KW-1185">Reference proteome</keyword>
<evidence type="ECO:0000313" key="3">
    <source>
        <dbReference type="Proteomes" id="UP000175744"/>
    </source>
</evidence>
<feature type="transmembrane region" description="Helical" evidence="1">
    <location>
        <begin position="227"/>
        <end position="249"/>
    </location>
</feature>
<protein>
    <recommendedName>
        <fullName evidence="4">Polymer-forming cytoskeletal</fullName>
    </recommendedName>
</protein>
<comment type="caution">
    <text evidence="2">The sequence shown here is derived from an EMBL/GenBank/DDBJ whole genome shotgun (WGS) entry which is preliminary data.</text>
</comment>
<keyword evidence="1" id="KW-0472">Membrane</keyword>
<evidence type="ECO:0000313" key="2">
    <source>
        <dbReference type="EMBL" id="OFI07427.1"/>
    </source>
</evidence>
<dbReference type="EMBL" id="LZFO01000003">
    <property type="protein sequence ID" value="OFI07427.1"/>
    <property type="molecule type" value="Genomic_DNA"/>
</dbReference>
<dbReference type="AlphaFoldDB" id="A0A1E8F1F2"/>
<reference evidence="2 3" key="1">
    <citation type="submission" date="2016-06" db="EMBL/GenBank/DDBJ databases">
        <title>Genome sequence of Clostridium acetireducens DSM 10703.</title>
        <authorList>
            <person name="Poehlein A."/>
            <person name="Fluechter S."/>
            <person name="Duerre P."/>
            <person name="Daniel R."/>
        </authorList>
    </citation>
    <scope>NUCLEOTIDE SEQUENCE [LARGE SCALE GENOMIC DNA]</scope>
    <source>
        <strain evidence="2 3">DSM 10703</strain>
    </source>
</reference>
<organism evidence="2 3">
    <name type="scientific">Clostridium acetireducens DSM 10703</name>
    <dbReference type="NCBI Taxonomy" id="1121290"/>
    <lineage>
        <taxon>Bacteria</taxon>
        <taxon>Bacillati</taxon>
        <taxon>Bacillota</taxon>
        <taxon>Clostridia</taxon>
        <taxon>Eubacteriales</taxon>
        <taxon>Clostridiaceae</taxon>
        <taxon>Clostridium</taxon>
    </lineage>
</organism>
<proteinExistence type="predicted"/>
<evidence type="ECO:0008006" key="4">
    <source>
        <dbReference type="Google" id="ProtNLM"/>
    </source>
</evidence>
<name>A0A1E8F1F2_9CLOT</name>
<evidence type="ECO:0000256" key="1">
    <source>
        <dbReference type="SAM" id="Phobius"/>
    </source>
</evidence>
<feature type="transmembrane region" description="Helical" evidence="1">
    <location>
        <begin position="168"/>
        <end position="190"/>
    </location>
</feature>
<feature type="transmembrane region" description="Helical" evidence="1">
    <location>
        <begin position="255"/>
        <end position="274"/>
    </location>
</feature>
<sequence length="297" mass="33484">MKKFFAFFSFFILILFISIFNVKTSNFLNINSFSAIKFGENIYVQPNEVRNSNILSLGGDIYINGNVNGNVTSLAGNIYVNGNVNGNVKSIGGSVTQGINGNISGKIKEVGKNIKPLNIFRGVNIKDYNFTSLFVFIILGLILYGIIPYTIINMAWNFNNKFLNSLQYGYIIILLSIFMSFVFTVTIIGILILPFLFLFLFILFILGVTSLSIYIGKKVTINLNKNISELWCMIIGMFIIGIIKNISFASIGQTIYLLIITPTAIGLPLSNKLGSFGNWTKNYRKDFKYEWDKFKKR</sequence>